<sequence>MDAQKNLYEIQMECFEIFKSQNPEDFDVAFEIDGKKLYADKSRLTKISPTFKSMLSDRWMSKDETFKIETFGYENFKEFITFIYSGECSLNDENIFDMIDIAEFYGVKTFKNACDKYLSHIEYNSENVFRFFEISDIYSLLKLNESTNAFICKNFENILKSETFKSLPKPLMKTVVASYPIRMEEFFEAVFKWAEFQAVKKQELNENLNVQETIKEYLVEILQFFKFDQMSIEFLVKFVVRIYDKNGKIMKGVLNCHEMEKVCDVIDSQKNKPLF</sequence>
<organism evidence="1 2">
    <name type="scientific">Panagrolaimus sp. PS1159</name>
    <dbReference type="NCBI Taxonomy" id="55785"/>
    <lineage>
        <taxon>Eukaryota</taxon>
        <taxon>Metazoa</taxon>
        <taxon>Ecdysozoa</taxon>
        <taxon>Nematoda</taxon>
        <taxon>Chromadorea</taxon>
        <taxon>Rhabditida</taxon>
        <taxon>Tylenchina</taxon>
        <taxon>Panagrolaimomorpha</taxon>
        <taxon>Panagrolaimoidea</taxon>
        <taxon>Panagrolaimidae</taxon>
        <taxon>Panagrolaimus</taxon>
    </lineage>
</organism>
<dbReference type="Proteomes" id="UP000887580">
    <property type="component" value="Unplaced"/>
</dbReference>
<protein>
    <submittedName>
        <fullName evidence="2">BTB domain-containing protein</fullName>
    </submittedName>
</protein>
<reference evidence="2" key="1">
    <citation type="submission" date="2022-11" db="UniProtKB">
        <authorList>
            <consortium name="WormBaseParasite"/>
        </authorList>
    </citation>
    <scope>IDENTIFICATION</scope>
</reference>
<evidence type="ECO:0000313" key="1">
    <source>
        <dbReference type="Proteomes" id="UP000887580"/>
    </source>
</evidence>
<dbReference type="WBParaSite" id="PS1159_v2.g2884.t1">
    <property type="protein sequence ID" value="PS1159_v2.g2884.t1"/>
    <property type="gene ID" value="PS1159_v2.g2884"/>
</dbReference>
<name>A0AC35G979_9BILA</name>
<evidence type="ECO:0000313" key="2">
    <source>
        <dbReference type="WBParaSite" id="PS1159_v2.g2884.t1"/>
    </source>
</evidence>
<accession>A0AC35G979</accession>
<proteinExistence type="predicted"/>